<dbReference type="NCBIfam" id="TIGR04018">
    <property type="entry name" value="Bthiol_YpdA"/>
    <property type="match status" value="1"/>
</dbReference>
<dbReference type="SUPFAM" id="SSF51905">
    <property type="entry name" value="FAD/NAD(P)-binding domain"/>
    <property type="match status" value="1"/>
</dbReference>
<dbReference type="PRINTS" id="PR00368">
    <property type="entry name" value="FADPNR"/>
</dbReference>
<reference evidence="2 3" key="1">
    <citation type="submission" date="2016-11" db="EMBL/GenBank/DDBJ databases">
        <title>Study of marine rhodopsin-containing bacteria.</title>
        <authorList>
            <person name="Yoshizawa S."/>
            <person name="Kumagai Y."/>
            <person name="Kogure K."/>
        </authorList>
    </citation>
    <scope>NUCLEOTIDE SEQUENCE [LARGE SCALE GENOMIC DNA]</scope>
    <source>
        <strain evidence="2 3">SAORIC-28</strain>
    </source>
</reference>
<dbReference type="InterPro" id="IPR023856">
    <property type="entry name" value="Bdr"/>
</dbReference>
<protein>
    <submittedName>
        <fullName evidence="2">Uncharacterized protein</fullName>
    </submittedName>
</protein>
<dbReference type="EMBL" id="MQWD01000001">
    <property type="protein sequence ID" value="PAP76174.1"/>
    <property type="molecule type" value="Genomic_DNA"/>
</dbReference>
<dbReference type="InterPro" id="IPR051691">
    <property type="entry name" value="Metab_Enz_Cyan_OpOx_G3PDH"/>
</dbReference>
<dbReference type="PROSITE" id="PS51257">
    <property type="entry name" value="PROKAR_LIPOPROTEIN"/>
    <property type="match status" value="1"/>
</dbReference>
<dbReference type="PRINTS" id="PR00469">
    <property type="entry name" value="PNDRDTASEII"/>
</dbReference>
<accession>A0A271IZC6</accession>
<dbReference type="PANTHER" id="PTHR42949">
    <property type="entry name" value="ANAEROBIC GLYCEROL-3-PHOSPHATE DEHYDROGENASE SUBUNIT B"/>
    <property type="match status" value="1"/>
</dbReference>
<sequence length="336" mass="36354">MDARTDSSPVDLLIVGAGPIGLACALEAKRVGLTARVVEKGAIVNSLVGYPTQMEFFSTPELLEIGGHPLATTYYKPRREEALDYYRSVAQREGLDVRLGERVEQADGEAGAFRVVTSKGTHEARAVAVATGFFDQPNRIGVEGEDLPHVSHYYKEPYRYSGRKTVVVGAKNSAAKAALEINRHGGDVTLVVRGDEITTSVKYWIRPDLLNRIKEGAIEALYHTTVQAITPDAVRLATPDGERTVPADFVLLLTGYHPDYSLLEALGLTFEGPERAPVVDLDTMESTRPGVYLAGTVCGGYATSRWFIENGRIHAARIAAALAGLPVPDLQPQGQP</sequence>
<keyword evidence="1" id="KW-0560">Oxidoreductase</keyword>
<dbReference type="OrthoDB" id="9778740at2"/>
<dbReference type="Gene3D" id="3.50.50.60">
    <property type="entry name" value="FAD/NAD(P)-binding domain"/>
    <property type="match status" value="1"/>
</dbReference>
<evidence type="ECO:0000313" key="2">
    <source>
        <dbReference type="EMBL" id="PAP76174.1"/>
    </source>
</evidence>
<organism evidence="2 3">
    <name type="scientific">Rubrivirga marina</name>
    <dbReference type="NCBI Taxonomy" id="1196024"/>
    <lineage>
        <taxon>Bacteria</taxon>
        <taxon>Pseudomonadati</taxon>
        <taxon>Rhodothermota</taxon>
        <taxon>Rhodothermia</taxon>
        <taxon>Rhodothermales</taxon>
        <taxon>Rubricoccaceae</taxon>
        <taxon>Rubrivirga</taxon>
    </lineage>
</organism>
<comment type="caution">
    <text evidence="2">The sequence shown here is derived from an EMBL/GenBank/DDBJ whole genome shotgun (WGS) entry which is preliminary data.</text>
</comment>
<dbReference type="Pfam" id="PF13738">
    <property type="entry name" value="Pyr_redox_3"/>
    <property type="match status" value="1"/>
</dbReference>
<dbReference type="AlphaFoldDB" id="A0A271IZC6"/>
<keyword evidence="3" id="KW-1185">Reference proteome</keyword>
<dbReference type="GO" id="GO:0016491">
    <property type="term" value="F:oxidoreductase activity"/>
    <property type="evidence" value="ECO:0007669"/>
    <property type="project" value="UniProtKB-KW"/>
</dbReference>
<gene>
    <name evidence="2" type="ORF">BSZ37_06790</name>
</gene>
<name>A0A271IZC6_9BACT</name>
<dbReference type="InterPro" id="IPR036188">
    <property type="entry name" value="FAD/NAD-bd_sf"/>
</dbReference>
<dbReference type="PANTHER" id="PTHR42949:SF3">
    <property type="entry name" value="ANAEROBIC GLYCEROL-3-PHOSPHATE DEHYDROGENASE SUBUNIT B"/>
    <property type="match status" value="1"/>
</dbReference>
<evidence type="ECO:0000256" key="1">
    <source>
        <dbReference type="ARBA" id="ARBA00023002"/>
    </source>
</evidence>
<dbReference type="Proteomes" id="UP000216339">
    <property type="component" value="Unassembled WGS sequence"/>
</dbReference>
<evidence type="ECO:0000313" key="3">
    <source>
        <dbReference type="Proteomes" id="UP000216339"/>
    </source>
</evidence>
<proteinExistence type="predicted"/>
<dbReference type="RefSeq" id="WP_095509815.1">
    <property type="nucleotide sequence ID" value="NZ_MQWD01000001.1"/>
</dbReference>